<accession>A0A939QG69</accession>
<comment type="caution">
    <text evidence="2">The sequence shown here is derived from an EMBL/GenBank/DDBJ whole genome shotgun (WGS) entry which is preliminary data.</text>
</comment>
<organism evidence="2 3">
    <name type="scientific">Leucobacter tardus</name>
    <dbReference type="NCBI Taxonomy" id="501483"/>
    <lineage>
        <taxon>Bacteria</taxon>
        <taxon>Bacillati</taxon>
        <taxon>Actinomycetota</taxon>
        <taxon>Actinomycetes</taxon>
        <taxon>Micrococcales</taxon>
        <taxon>Microbacteriaceae</taxon>
        <taxon>Leucobacter</taxon>
    </lineage>
</organism>
<keyword evidence="3" id="KW-1185">Reference proteome</keyword>
<name>A0A939QG69_9MICO</name>
<protein>
    <submittedName>
        <fullName evidence="2">Uncharacterized protein</fullName>
    </submittedName>
</protein>
<dbReference type="RefSeq" id="WP_208240513.1">
    <property type="nucleotide sequence ID" value="NZ_BAAAQU010000002.1"/>
</dbReference>
<proteinExistence type="predicted"/>
<feature type="compositionally biased region" description="Polar residues" evidence="1">
    <location>
        <begin position="1"/>
        <end position="15"/>
    </location>
</feature>
<dbReference type="Proteomes" id="UP000668403">
    <property type="component" value="Unassembled WGS sequence"/>
</dbReference>
<feature type="region of interest" description="Disordered" evidence="1">
    <location>
        <begin position="1"/>
        <end position="26"/>
    </location>
</feature>
<reference evidence="2" key="1">
    <citation type="submission" date="2021-03" db="EMBL/GenBank/DDBJ databases">
        <title>Leucobacter chromiisoli sp. nov., isolated from chromium-containing soil of chemical plant.</title>
        <authorList>
            <person name="Xu Z."/>
        </authorList>
    </citation>
    <scope>NUCLEOTIDE SEQUENCE</scope>
    <source>
        <strain evidence="2">K 70/01</strain>
    </source>
</reference>
<gene>
    <name evidence="2" type="ORF">J4H85_11570</name>
</gene>
<dbReference type="AlphaFoldDB" id="A0A939QG69"/>
<sequence length="113" mass="11802">MGWRSPVSSRDSVLSESPDRSASAASVNPRALLIPALRGVLRLAPAVGSEAWHLVVRHRRTGQRLAAAGLGQSEATGRLAALTAVRAAHATPSGVVTMHDLLRLDEALAALQP</sequence>
<evidence type="ECO:0000313" key="2">
    <source>
        <dbReference type="EMBL" id="MBO2990633.1"/>
    </source>
</evidence>
<evidence type="ECO:0000313" key="3">
    <source>
        <dbReference type="Proteomes" id="UP000668403"/>
    </source>
</evidence>
<evidence type="ECO:0000256" key="1">
    <source>
        <dbReference type="SAM" id="MobiDB-lite"/>
    </source>
</evidence>
<dbReference type="EMBL" id="JAGFBF010000005">
    <property type="protein sequence ID" value="MBO2990633.1"/>
    <property type="molecule type" value="Genomic_DNA"/>
</dbReference>